<dbReference type="InterPro" id="IPR033116">
    <property type="entry name" value="TRYPSIN_SER"/>
</dbReference>
<proteinExistence type="predicted"/>
<keyword evidence="6 17" id="KW-0732">Signal</keyword>
<dbReference type="GO" id="GO:0006508">
    <property type="term" value="P:proteolysis"/>
    <property type="evidence" value="ECO:0007669"/>
    <property type="project" value="UniProtKB-KW"/>
</dbReference>
<sequence length="458" mass="51196">MWLRLIFVIFFSVCRCRSASVFLDPDQAHGVLVRTRRGNSGWLEELQRGDLKRECLEERCSYEEAREVFEHTETTDEFWKTYNVPDSCNSSPCLNGGSCSSQDSSYTCFCLPQFSGMNCELETLAVFNSCLLENGGCEHFCDEDEEGQRLNCSCADGYRLDSDGRSCMTEEPLACGMVPVLQNQNKQNQLDPRARIVGGTECPKGECPWQVLLVYKGKGFCGGIIYKPTWILTASHCVEDTDVRFLKVIAGEHNTEINEGTEQAVQVAEILMHESYVSRTADNDIALLRLHSPIVYTSYAVPACLPTRLHAERELWAVSLHTVSGWGRRGELGPVSTVLRRLLVPRIRTKQCVEESGVTLTENMFCAGYLEGNQDSCKGDSGGPLVTRYKKTVFLLGVVSWGRGCARPGNYGIYTRVSNYLEWIHNRTASADLSTNHTDTATTNRTTEEPPTKENGTF</sequence>
<protein>
    <submittedName>
        <fullName evidence="21">Coagulation factor VII</fullName>
    </submittedName>
</protein>
<dbReference type="SMART" id="SM00181">
    <property type="entry name" value="EGF"/>
    <property type="match status" value="2"/>
</dbReference>
<dbReference type="STRING" id="244447.ENSCSEP00000022837"/>
<dbReference type="InterPro" id="IPR043504">
    <property type="entry name" value="Peptidase_S1_PA_chymotrypsin"/>
</dbReference>
<dbReference type="FunFam" id="2.10.25.10:FF:000513">
    <property type="entry name" value="Coagulation factor VII"/>
    <property type="match status" value="1"/>
</dbReference>
<dbReference type="Pfam" id="PF00089">
    <property type="entry name" value="Trypsin"/>
    <property type="match status" value="1"/>
</dbReference>
<evidence type="ECO:0000256" key="2">
    <source>
        <dbReference type="ARBA" id="ARBA00022525"/>
    </source>
</evidence>
<name>A0A3P8W8K7_CYNSE</name>
<feature type="compositionally biased region" description="Low complexity" evidence="16">
    <location>
        <begin position="435"/>
        <end position="445"/>
    </location>
</feature>
<dbReference type="PROSITE" id="PS50240">
    <property type="entry name" value="TRYPSIN_DOM"/>
    <property type="match status" value="1"/>
</dbReference>
<reference evidence="21 22" key="1">
    <citation type="journal article" date="2014" name="Nat. Genet.">
        <title>Whole-genome sequence of a flatfish provides insights into ZW sex chromosome evolution and adaptation to a benthic lifestyle.</title>
        <authorList>
            <person name="Chen S."/>
            <person name="Zhang G."/>
            <person name="Shao C."/>
            <person name="Huang Q."/>
            <person name="Liu G."/>
            <person name="Zhang P."/>
            <person name="Song W."/>
            <person name="An N."/>
            <person name="Chalopin D."/>
            <person name="Volff J.N."/>
            <person name="Hong Y."/>
            <person name="Li Q."/>
            <person name="Sha Z."/>
            <person name="Zhou H."/>
            <person name="Xie M."/>
            <person name="Yu Q."/>
            <person name="Liu Y."/>
            <person name="Xiang H."/>
            <person name="Wang N."/>
            <person name="Wu K."/>
            <person name="Yang C."/>
            <person name="Zhou Q."/>
            <person name="Liao X."/>
            <person name="Yang L."/>
            <person name="Hu Q."/>
            <person name="Zhang J."/>
            <person name="Meng L."/>
            <person name="Jin L."/>
            <person name="Tian Y."/>
            <person name="Lian J."/>
            <person name="Yang J."/>
            <person name="Miao G."/>
            <person name="Liu S."/>
            <person name="Liang Z."/>
            <person name="Yan F."/>
            <person name="Li Y."/>
            <person name="Sun B."/>
            <person name="Zhang H."/>
            <person name="Zhang J."/>
            <person name="Zhu Y."/>
            <person name="Du M."/>
            <person name="Zhao Y."/>
            <person name="Schartl M."/>
            <person name="Tang Q."/>
            <person name="Wang J."/>
        </authorList>
    </citation>
    <scope>NUCLEOTIDE SEQUENCE</scope>
</reference>
<dbReference type="PROSITE" id="PS00135">
    <property type="entry name" value="TRYPSIN_SER"/>
    <property type="match status" value="1"/>
</dbReference>
<dbReference type="GeneTree" id="ENSGT00940000154474"/>
<dbReference type="AlphaFoldDB" id="A0A3P8W8K7"/>
<dbReference type="InterPro" id="IPR000294">
    <property type="entry name" value="GLA_domain"/>
</dbReference>
<dbReference type="FunFam" id="2.40.10.10:FF:000013">
    <property type="entry name" value="Coagulation factor X"/>
    <property type="match status" value="1"/>
</dbReference>
<dbReference type="InterPro" id="IPR050442">
    <property type="entry name" value="Peptidase_S1_coag_factors"/>
</dbReference>
<evidence type="ECO:0000256" key="5">
    <source>
        <dbReference type="ARBA" id="ARBA00022685"/>
    </source>
</evidence>
<dbReference type="Gene3D" id="4.10.740.10">
    <property type="entry name" value="Coagulation Factor IX"/>
    <property type="match status" value="1"/>
</dbReference>
<feature type="signal peptide" evidence="17">
    <location>
        <begin position="1"/>
        <end position="18"/>
    </location>
</feature>
<dbReference type="InterPro" id="IPR035972">
    <property type="entry name" value="GLA-like_dom_SF"/>
</dbReference>
<keyword evidence="5" id="KW-0165">Cleavage on pair of basic residues</keyword>
<evidence type="ECO:0000256" key="10">
    <source>
        <dbReference type="ARBA" id="ARBA00023145"/>
    </source>
</evidence>
<dbReference type="PROSITE" id="PS50026">
    <property type="entry name" value="EGF_3"/>
    <property type="match status" value="1"/>
</dbReference>
<dbReference type="PIRSF" id="PIRSF001143">
    <property type="entry name" value="Factor_X"/>
    <property type="match status" value="1"/>
</dbReference>
<dbReference type="SMART" id="SM00020">
    <property type="entry name" value="Tryp_SPc"/>
    <property type="match status" value="1"/>
</dbReference>
<reference evidence="21" key="2">
    <citation type="submission" date="2025-08" db="UniProtKB">
        <authorList>
            <consortium name="Ensembl"/>
        </authorList>
    </citation>
    <scope>IDENTIFICATION</scope>
</reference>
<dbReference type="OMA" id="QGRNCET"/>
<dbReference type="Gene3D" id="2.10.25.10">
    <property type="entry name" value="Laminin"/>
    <property type="match status" value="2"/>
</dbReference>
<dbReference type="PANTHER" id="PTHR24278">
    <property type="entry name" value="COAGULATION FACTOR"/>
    <property type="match status" value="1"/>
</dbReference>
<evidence type="ECO:0000259" key="19">
    <source>
        <dbReference type="PROSITE" id="PS50240"/>
    </source>
</evidence>
<evidence type="ECO:0000256" key="13">
    <source>
        <dbReference type="PIRSR" id="PIRSR001143-1"/>
    </source>
</evidence>
<dbReference type="Pfam" id="PF14670">
    <property type="entry name" value="FXa_inhibition"/>
    <property type="match status" value="1"/>
</dbReference>
<comment type="subcellular location">
    <subcellularLocation>
        <location evidence="1">Secreted</location>
    </subcellularLocation>
</comment>
<keyword evidence="11 14" id="KW-1015">Disulfide bond</keyword>
<keyword evidence="9" id="KW-0106">Calcium</keyword>
<dbReference type="PRINTS" id="PR00722">
    <property type="entry name" value="CHYMOTRYPSIN"/>
</dbReference>
<feature type="active site" description="Charge relay system" evidence="13">
    <location>
        <position position="236"/>
    </location>
</feature>
<dbReference type="GO" id="GO:0005509">
    <property type="term" value="F:calcium ion binding"/>
    <property type="evidence" value="ECO:0007669"/>
    <property type="project" value="InterPro"/>
</dbReference>
<keyword evidence="8 15" id="KW-0378">Hydrolase</keyword>
<feature type="region of interest" description="Disordered" evidence="16">
    <location>
        <begin position="434"/>
        <end position="458"/>
    </location>
</feature>
<dbReference type="PRINTS" id="PR00001">
    <property type="entry name" value="GLABLOOD"/>
</dbReference>
<evidence type="ECO:0000256" key="12">
    <source>
        <dbReference type="ARBA" id="ARBA00023180"/>
    </source>
</evidence>
<feature type="active site" description="Charge relay system" evidence="13">
    <location>
        <position position="284"/>
    </location>
</feature>
<keyword evidence="7" id="KW-0677">Repeat</keyword>
<evidence type="ECO:0000313" key="21">
    <source>
        <dbReference type="Ensembl" id="ENSCSEP00000022837.1"/>
    </source>
</evidence>
<dbReference type="InterPro" id="IPR018114">
    <property type="entry name" value="TRYPSIN_HIS"/>
</dbReference>
<keyword evidence="10" id="KW-0865">Zymogen</keyword>
<evidence type="ECO:0000259" key="18">
    <source>
        <dbReference type="PROSITE" id="PS50026"/>
    </source>
</evidence>
<dbReference type="SUPFAM" id="SSF57630">
    <property type="entry name" value="GLA-domain"/>
    <property type="match status" value="1"/>
</dbReference>
<dbReference type="SUPFAM" id="SSF57196">
    <property type="entry name" value="EGF/Laminin"/>
    <property type="match status" value="2"/>
</dbReference>
<evidence type="ECO:0000256" key="8">
    <source>
        <dbReference type="ARBA" id="ARBA00022801"/>
    </source>
</evidence>
<dbReference type="InterPro" id="IPR012224">
    <property type="entry name" value="Pept_S1A_FX"/>
</dbReference>
<dbReference type="GO" id="GO:0007596">
    <property type="term" value="P:blood coagulation"/>
    <property type="evidence" value="ECO:0007669"/>
    <property type="project" value="InterPro"/>
</dbReference>
<keyword evidence="22" id="KW-1185">Reference proteome</keyword>
<keyword evidence="15" id="KW-0720">Serine protease</keyword>
<dbReference type="Pfam" id="PF00594">
    <property type="entry name" value="Gla"/>
    <property type="match status" value="1"/>
</dbReference>
<dbReference type="GO" id="GO:0005615">
    <property type="term" value="C:extracellular space"/>
    <property type="evidence" value="ECO:0007669"/>
    <property type="project" value="TreeGrafter"/>
</dbReference>
<feature type="disulfide bond" evidence="14">
    <location>
        <begin position="110"/>
        <end position="119"/>
    </location>
</feature>
<dbReference type="PROSITE" id="PS00022">
    <property type="entry name" value="EGF_1"/>
    <property type="match status" value="1"/>
</dbReference>
<evidence type="ECO:0000259" key="20">
    <source>
        <dbReference type="PROSITE" id="PS50998"/>
    </source>
</evidence>
<feature type="domain" description="Peptidase S1" evidence="19">
    <location>
        <begin position="196"/>
        <end position="429"/>
    </location>
</feature>
<dbReference type="InParanoid" id="A0A3P8W8K7"/>
<dbReference type="Ensembl" id="ENSCSET00000023131.1">
    <property type="protein sequence ID" value="ENSCSEP00000022837.1"/>
    <property type="gene ID" value="ENSCSEG00000014550.1"/>
</dbReference>
<dbReference type="InterPro" id="IPR001254">
    <property type="entry name" value="Trypsin_dom"/>
</dbReference>
<dbReference type="InterPro" id="IPR009003">
    <property type="entry name" value="Peptidase_S1_PA"/>
</dbReference>
<dbReference type="Proteomes" id="UP000265120">
    <property type="component" value="Chromosome 14"/>
</dbReference>
<dbReference type="Gene3D" id="2.40.10.10">
    <property type="entry name" value="Trypsin-like serine proteases"/>
    <property type="match status" value="2"/>
</dbReference>
<dbReference type="GO" id="GO:0004252">
    <property type="term" value="F:serine-type endopeptidase activity"/>
    <property type="evidence" value="ECO:0007669"/>
    <property type="project" value="InterPro"/>
</dbReference>
<evidence type="ECO:0000256" key="17">
    <source>
        <dbReference type="SAM" id="SignalP"/>
    </source>
</evidence>
<evidence type="ECO:0000256" key="6">
    <source>
        <dbReference type="ARBA" id="ARBA00022729"/>
    </source>
</evidence>
<evidence type="ECO:0000256" key="9">
    <source>
        <dbReference type="ARBA" id="ARBA00022837"/>
    </source>
</evidence>
<dbReference type="KEGG" id="csem:103389797"/>
<dbReference type="SMART" id="SM00179">
    <property type="entry name" value="EGF_CA"/>
    <property type="match status" value="1"/>
</dbReference>
<dbReference type="FunFam" id="4.10.740.10:FF:000001">
    <property type="entry name" value="vitamin K-dependent protein S"/>
    <property type="match status" value="1"/>
</dbReference>
<dbReference type="PROSITE" id="PS50998">
    <property type="entry name" value="GLA_2"/>
    <property type="match status" value="1"/>
</dbReference>
<feature type="chain" id="PRO_5017944781" evidence="17">
    <location>
        <begin position="19"/>
        <end position="458"/>
    </location>
</feature>
<dbReference type="Pfam" id="PF00008">
    <property type="entry name" value="EGF"/>
    <property type="match status" value="1"/>
</dbReference>
<dbReference type="InterPro" id="IPR001881">
    <property type="entry name" value="EGF-like_Ca-bd_dom"/>
</dbReference>
<dbReference type="CDD" id="cd00054">
    <property type="entry name" value="EGF_CA"/>
    <property type="match status" value="1"/>
</dbReference>
<reference evidence="21" key="3">
    <citation type="submission" date="2025-09" db="UniProtKB">
        <authorList>
            <consortium name="Ensembl"/>
        </authorList>
    </citation>
    <scope>IDENTIFICATION</scope>
</reference>
<keyword evidence="12" id="KW-0325">Glycoprotein</keyword>
<dbReference type="PROSITE" id="PS00011">
    <property type="entry name" value="GLA_1"/>
    <property type="match status" value="1"/>
</dbReference>
<evidence type="ECO:0000256" key="4">
    <source>
        <dbReference type="ARBA" id="ARBA00022670"/>
    </source>
</evidence>
<dbReference type="InterPro" id="IPR017857">
    <property type="entry name" value="Coagulation_fac-like_Gla_dom"/>
</dbReference>
<accession>A0A3P8W8K7</accession>
<dbReference type="PROSITE" id="PS00134">
    <property type="entry name" value="TRYPSIN_HIS"/>
    <property type="match status" value="1"/>
</dbReference>
<feature type="active site" description="Charge relay system" evidence="13">
    <location>
        <position position="381"/>
    </location>
</feature>
<evidence type="ECO:0000256" key="14">
    <source>
        <dbReference type="PROSITE-ProRule" id="PRU00076"/>
    </source>
</evidence>
<evidence type="ECO:0000256" key="11">
    <source>
        <dbReference type="ARBA" id="ARBA00023157"/>
    </source>
</evidence>
<dbReference type="FunFam" id="2.10.25.10:FF:000012">
    <property type="entry name" value="Delta-like protein"/>
    <property type="match status" value="1"/>
</dbReference>
<evidence type="ECO:0000256" key="1">
    <source>
        <dbReference type="ARBA" id="ARBA00004613"/>
    </source>
</evidence>
<evidence type="ECO:0000313" key="22">
    <source>
        <dbReference type="Proteomes" id="UP000265120"/>
    </source>
</evidence>
<keyword evidence="4 15" id="KW-0645">Protease</keyword>
<dbReference type="InterPro" id="IPR000742">
    <property type="entry name" value="EGF"/>
</dbReference>
<evidence type="ECO:0000256" key="3">
    <source>
        <dbReference type="ARBA" id="ARBA00022536"/>
    </source>
</evidence>
<dbReference type="InterPro" id="IPR001314">
    <property type="entry name" value="Peptidase_S1A"/>
</dbReference>
<organism evidence="21 22">
    <name type="scientific">Cynoglossus semilaevis</name>
    <name type="common">Tongue sole</name>
    <dbReference type="NCBI Taxonomy" id="244447"/>
    <lineage>
        <taxon>Eukaryota</taxon>
        <taxon>Metazoa</taxon>
        <taxon>Chordata</taxon>
        <taxon>Craniata</taxon>
        <taxon>Vertebrata</taxon>
        <taxon>Euteleostomi</taxon>
        <taxon>Actinopterygii</taxon>
        <taxon>Neopterygii</taxon>
        <taxon>Teleostei</taxon>
        <taxon>Neoteleostei</taxon>
        <taxon>Acanthomorphata</taxon>
        <taxon>Carangaria</taxon>
        <taxon>Pleuronectiformes</taxon>
        <taxon>Pleuronectoidei</taxon>
        <taxon>Cynoglossidae</taxon>
        <taxon>Cynoglossinae</taxon>
        <taxon>Cynoglossus</taxon>
    </lineage>
</organism>
<evidence type="ECO:0000256" key="15">
    <source>
        <dbReference type="RuleBase" id="RU363034"/>
    </source>
</evidence>
<keyword evidence="2" id="KW-0964">Secreted</keyword>
<dbReference type="PANTHER" id="PTHR24278:SF26">
    <property type="entry name" value="COAGULATION FACTOR VII"/>
    <property type="match status" value="1"/>
</dbReference>
<feature type="domain" description="Gla" evidence="20">
    <location>
        <begin position="38"/>
        <end position="84"/>
    </location>
</feature>
<feature type="domain" description="EGF-like" evidence="18">
    <location>
        <begin position="84"/>
        <end position="120"/>
    </location>
</feature>
<keyword evidence="3 14" id="KW-0245">EGF-like domain</keyword>
<dbReference type="SMART" id="SM00069">
    <property type="entry name" value="GLA"/>
    <property type="match status" value="1"/>
</dbReference>
<comment type="caution">
    <text evidence="14">Lacks conserved residue(s) required for the propagation of feature annotation.</text>
</comment>
<evidence type="ECO:0000256" key="7">
    <source>
        <dbReference type="ARBA" id="ARBA00022737"/>
    </source>
</evidence>
<dbReference type="CDD" id="cd00190">
    <property type="entry name" value="Tryp_SPc"/>
    <property type="match status" value="1"/>
</dbReference>
<dbReference type="SUPFAM" id="SSF50494">
    <property type="entry name" value="Trypsin-like serine proteases"/>
    <property type="match status" value="1"/>
</dbReference>
<evidence type="ECO:0000256" key="16">
    <source>
        <dbReference type="SAM" id="MobiDB-lite"/>
    </source>
</evidence>